<protein>
    <recommendedName>
        <fullName evidence="5">Release factor glutamine methyltransferase</fullName>
        <shortName evidence="5">RF MTase</shortName>
        <ecNumber evidence="5">2.1.1.297</ecNumber>
    </recommendedName>
    <alternativeName>
        <fullName evidence="5">N5-glutamine methyltransferase PrmC</fullName>
    </alternativeName>
    <alternativeName>
        <fullName evidence="5">Protein-(glutamine-N5) MTase PrmC</fullName>
    </alternativeName>
    <alternativeName>
        <fullName evidence="5">Protein-glutamine N-methyltransferase PrmC</fullName>
    </alternativeName>
</protein>
<dbReference type="OrthoDB" id="9800643at2"/>
<keyword evidence="3 5" id="KW-0949">S-adenosyl-L-methionine</keyword>
<dbReference type="Gene3D" id="3.40.50.150">
    <property type="entry name" value="Vaccinia Virus protein VP39"/>
    <property type="match status" value="1"/>
</dbReference>
<evidence type="ECO:0000256" key="1">
    <source>
        <dbReference type="ARBA" id="ARBA00022603"/>
    </source>
</evidence>
<dbReference type="GO" id="GO:0102559">
    <property type="term" value="F:peptide chain release factor N(5)-glutamine methyltransferase activity"/>
    <property type="evidence" value="ECO:0007669"/>
    <property type="project" value="UniProtKB-EC"/>
</dbReference>
<dbReference type="InterPro" id="IPR050320">
    <property type="entry name" value="N5-glutamine_MTase"/>
</dbReference>
<evidence type="ECO:0000259" key="7">
    <source>
        <dbReference type="Pfam" id="PF17827"/>
    </source>
</evidence>
<organism evidence="8 9">
    <name type="scientific">[Clostridium] celerecrescens 18A</name>
    <dbReference type="NCBI Taxonomy" id="1286362"/>
    <lineage>
        <taxon>Bacteria</taxon>
        <taxon>Bacillati</taxon>
        <taxon>Bacillota</taxon>
        <taxon>Clostridia</taxon>
        <taxon>Lachnospirales</taxon>
        <taxon>Lachnospiraceae</taxon>
        <taxon>Lacrimispora</taxon>
    </lineage>
</organism>
<dbReference type="Pfam" id="PF17827">
    <property type="entry name" value="PrmC_N"/>
    <property type="match status" value="1"/>
</dbReference>
<accession>A0A2M8Z8T0</accession>
<name>A0A2M8Z8T0_9FIRM</name>
<comment type="caution">
    <text evidence="5">Lacks conserved residue(s) required for the propagation of feature annotation.</text>
</comment>
<dbReference type="InterPro" id="IPR019874">
    <property type="entry name" value="RF_methyltr_PrmC"/>
</dbReference>
<evidence type="ECO:0000313" key="9">
    <source>
        <dbReference type="Proteomes" id="UP000231092"/>
    </source>
</evidence>
<dbReference type="GO" id="GO:0032259">
    <property type="term" value="P:methylation"/>
    <property type="evidence" value="ECO:0007669"/>
    <property type="project" value="UniProtKB-KW"/>
</dbReference>
<feature type="binding site" evidence="5">
    <location>
        <position position="149"/>
    </location>
    <ligand>
        <name>S-adenosyl-L-methionine</name>
        <dbReference type="ChEBI" id="CHEBI:59789"/>
    </ligand>
</feature>
<dbReference type="Proteomes" id="UP000231092">
    <property type="component" value="Unassembled WGS sequence"/>
</dbReference>
<feature type="domain" description="Methyltransferase small" evidence="6">
    <location>
        <begin position="104"/>
        <end position="198"/>
    </location>
</feature>
<dbReference type="InterPro" id="IPR004556">
    <property type="entry name" value="HemK-like"/>
</dbReference>
<dbReference type="GO" id="GO:0003676">
    <property type="term" value="F:nucleic acid binding"/>
    <property type="evidence" value="ECO:0007669"/>
    <property type="project" value="InterPro"/>
</dbReference>
<dbReference type="Pfam" id="PF05175">
    <property type="entry name" value="MTS"/>
    <property type="match status" value="1"/>
</dbReference>
<dbReference type="NCBIfam" id="TIGR00536">
    <property type="entry name" value="hemK_fam"/>
    <property type="match status" value="1"/>
</dbReference>
<dbReference type="EC" id="2.1.1.297" evidence="5"/>
<dbReference type="InterPro" id="IPR007848">
    <property type="entry name" value="Small_mtfrase_dom"/>
</dbReference>
<dbReference type="InterPro" id="IPR002052">
    <property type="entry name" value="DNA_methylase_N6_adenine_CS"/>
</dbReference>
<gene>
    <name evidence="5" type="primary">prmC</name>
    <name evidence="8" type="ORF">H171_3400</name>
</gene>
<sequence length="291" mass="32747">MNLTLQHLIEEGTEKLSRAGVEEASLDSRYLLFEAFRTDMVHFLIDRNRALPEEDFSQEAVSKYRSMIEKRSRRIPLQQITGSREFMGLEFFVNEHVLIPRQDTETLVELVLKDYKGKQPEVLDLCTGSGCIAVSLAKLGGFERVTAVDISREALKVAERNVGKFLGEEKVTLIESDLFTSLEEEKKYDVIVSNPPYIPTKVIKKLQPEVRDHEPVLALDGKEDGLYFYRKLALESRLHLTLGGAVYFEIGYDQGEAVSGLLKDAGFGEIQVVKDAAGLDRVVCSRMSVSP</sequence>
<dbReference type="CDD" id="cd02440">
    <property type="entry name" value="AdoMet_MTases"/>
    <property type="match status" value="1"/>
</dbReference>
<feature type="domain" description="Release factor glutamine methyltransferase N-terminal" evidence="7">
    <location>
        <begin position="8"/>
        <end position="82"/>
    </location>
</feature>
<dbReference type="EMBL" id="PGET01000001">
    <property type="protein sequence ID" value="PJJ29840.1"/>
    <property type="molecule type" value="Genomic_DNA"/>
</dbReference>
<dbReference type="InterPro" id="IPR029063">
    <property type="entry name" value="SAM-dependent_MTases_sf"/>
</dbReference>
<feature type="binding site" evidence="5">
    <location>
        <position position="194"/>
    </location>
    <ligand>
        <name>S-adenosyl-L-methionine</name>
        <dbReference type="ChEBI" id="CHEBI:59789"/>
    </ligand>
</feature>
<evidence type="ECO:0000313" key="8">
    <source>
        <dbReference type="EMBL" id="PJJ29840.1"/>
    </source>
</evidence>
<proteinExistence type="inferred from homology"/>
<dbReference type="RefSeq" id="WP_100306172.1">
    <property type="nucleotide sequence ID" value="NZ_PGET01000001.1"/>
</dbReference>
<feature type="binding site" evidence="5">
    <location>
        <begin position="194"/>
        <end position="197"/>
    </location>
    <ligand>
        <name>substrate</name>
    </ligand>
</feature>
<keyword evidence="1 5" id="KW-0489">Methyltransferase</keyword>
<dbReference type="HAMAP" id="MF_02126">
    <property type="entry name" value="RF_methyltr_PrmC"/>
    <property type="match status" value="1"/>
</dbReference>
<evidence type="ECO:0000256" key="5">
    <source>
        <dbReference type="HAMAP-Rule" id="MF_02126"/>
    </source>
</evidence>
<comment type="function">
    <text evidence="5">Methylates the class 1 translation termination release factors RF1/PrfA and RF2/PrfB on the glutamine residue of the universally conserved GGQ motif.</text>
</comment>
<dbReference type="PANTHER" id="PTHR18895:SF74">
    <property type="entry name" value="MTRF1L RELEASE FACTOR GLUTAMINE METHYLTRANSFERASE"/>
    <property type="match status" value="1"/>
</dbReference>
<evidence type="ECO:0000256" key="3">
    <source>
        <dbReference type="ARBA" id="ARBA00022691"/>
    </source>
</evidence>
<evidence type="ECO:0000256" key="4">
    <source>
        <dbReference type="ARBA" id="ARBA00048391"/>
    </source>
</evidence>
<dbReference type="SUPFAM" id="SSF53335">
    <property type="entry name" value="S-adenosyl-L-methionine-dependent methyltransferases"/>
    <property type="match status" value="1"/>
</dbReference>
<evidence type="ECO:0000256" key="2">
    <source>
        <dbReference type="ARBA" id="ARBA00022679"/>
    </source>
</evidence>
<comment type="similarity">
    <text evidence="5">Belongs to the protein N5-glutamine methyltransferase family. PrmC subfamily.</text>
</comment>
<dbReference type="InterPro" id="IPR040758">
    <property type="entry name" value="PrmC_N"/>
</dbReference>
<comment type="catalytic activity">
    <reaction evidence="4 5">
        <text>L-glutaminyl-[peptide chain release factor] + S-adenosyl-L-methionine = N(5)-methyl-L-glutaminyl-[peptide chain release factor] + S-adenosyl-L-homocysteine + H(+)</text>
        <dbReference type="Rhea" id="RHEA:42896"/>
        <dbReference type="Rhea" id="RHEA-COMP:10271"/>
        <dbReference type="Rhea" id="RHEA-COMP:10272"/>
        <dbReference type="ChEBI" id="CHEBI:15378"/>
        <dbReference type="ChEBI" id="CHEBI:30011"/>
        <dbReference type="ChEBI" id="CHEBI:57856"/>
        <dbReference type="ChEBI" id="CHEBI:59789"/>
        <dbReference type="ChEBI" id="CHEBI:61891"/>
        <dbReference type="EC" id="2.1.1.297"/>
    </reaction>
</comment>
<dbReference type="PANTHER" id="PTHR18895">
    <property type="entry name" value="HEMK METHYLTRANSFERASE"/>
    <property type="match status" value="1"/>
</dbReference>
<comment type="caution">
    <text evidence="8">The sequence shown here is derived from an EMBL/GenBank/DDBJ whole genome shotgun (WGS) entry which is preliminary data.</text>
</comment>
<dbReference type="PROSITE" id="PS00092">
    <property type="entry name" value="N6_MTASE"/>
    <property type="match status" value="1"/>
</dbReference>
<keyword evidence="2 5" id="KW-0808">Transferase</keyword>
<reference evidence="8 9" key="1">
    <citation type="submission" date="2017-11" db="EMBL/GenBank/DDBJ databases">
        <title>Understudied soil microbes with underappreciated capabilities: Untangling the Clostridium saccharolyticum group.</title>
        <authorList>
            <person name="Leschine S."/>
        </authorList>
    </citation>
    <scope>NUCLEOTIDE SEQUENCE [LARGE SCALE GENOMIC DNA]</scope>
    <source>
        <strain evidence="8 9">18A</strain>
    </source>
</reference>
<evidence type="ECO:0000259" key="6">
    <source>
        <dbReference type="Pfam" id="PF05175"/>
    </source>
</evidence>
<dbReference type="NCBIfam" id="TIGR03534">
    <property type="entry name" value="RF_mod_PrmC"/>
    <property type="match status" value="1"/>
</dbReference>
<dbReference type="AlphaFoldDB" id="A0A2M8Z8T0"/>
<dbReference type="Gene3D" id="1.10.8.10">
    <property type="entry name" value="DNA helicase RuvA subunit, C-terminal domain"/>
    <property type="match status" value="1"/>
</dbReference>